<dbReference type="Pfam" id="PF08240">
    <property type="entry name" value="ADH_N"/>
    <property type="match status" value="1"/>
</dbReference>
<dbReference type="Proteomes" id="UP001178507">
    <property type="component" value="Unassembled WGS sequence"/>
</dbReference>
<comment type="caution">
    <text evidence="2">The sequence shown here is derived from an EMBL/GenBank/DDBJ whole genome shotgun (WGS) entry which is preliminary data.</text>
</comment>
<dbReference type="InterPro" id="IPR011032">
    <property type="entry name" value="GroES-like_sf"/>
</dbReference>
<dbReference type="SUPFAM" id="SSF51735">
    <property type="entry name" value="NAD(P)-binding Rossmann-fold domains"/>
    <property type="match status" value="1"/>
</dbReference>
<dbReference type="GO" id="GO:0016491">
    <property type="term" value="F:oxidoreductase activity"/>
    <property type="evidence" value="ECO:0007669"/>
    <property type="project" value="InterPro"/>
</dbReference>
<dbReference type="SUPFAM" id="SSF50129">
    <property type="entry name" value="GroES-like"/>
    <property type="match status" value="1"/>
</dbReference>
<dbReference type="PANTHER" id="PTHR11695">
    <property type="entry name" value="ALCOHOL DEHYDROGENASE RELATED"/>
    <property type="match status" value="1"/>
</dbReference>
<sequence>MAAERMSAIQVSGYGDPEELISFSSSVQRPQLKGKGKILVRVLAVSLAPGDCRVMSGKTSLVQGPPSFPYVPGGDLCGVVAEVSQGEKKFKPGDRVVCTFDTAGPRNALAEYKLVNCANAALAPPSPELSAEQLCALPSSALSAMLLCEKYVRPKDRVLVLGASGGVGCHLVQMLKPKGASYVAAVSSQELLLGLGVDRVVDYQKEKWWEIPEFCESPFDLVVDLVGTKEVWKTAASSKAVKSGYQQGRYVTTVGDTPYMTAKHWWHIFGIMYDMQAHSCWTSIARSNPKWIYHLGLEPKGNLERLLKLAETGELKPVLDSVHSFDAESVKKAFQIQKGKHAHGKVVIRVADEAK</sequence>
<dbReference type="Gene3D" id="3.90.180.10">
    <property type="entry name" value="Medium-chain alcohol dehydrogenases, catalytic domain"/>
    <property type="match status" value="1"/>
</dbReference>
<dbReference type="GO" id="GO:0005739">
    <property type="term" value="C:mitochondrion"/>
    <property type="evidence" value="ECO:0007669"/>
    <property type="project" value="TreeGrafter"/>
</dbReference>
<gene>
    <name evidence="2" type="ORF">EVOR1521_LOCUS13537</name>
</gene>
<name>A0AA36N1N7_9DINO</name>
<dbReference type="InterPro" id="IPR020843">
    <property type="entry name" value="ER"/>
</dbReference>
<organism evidence="2 3">
    <name type="scientific">Effrenium voratum</name>
    <dbReference type="NCBI Taxonomy" id="2562239"/>
    <lineage>
        <taxon>Eukaryota</taxon>
        <taxon>Sar</taxon>
        <taxon>Alveolata</taxon>
        <taxon>Dinophyceae</taxon>
        <taxon>Suessiales</taxon>
        <taxon>Symbiodiniaceae</taxon>
        <taxon>Effrenium</taxon>
    </lineage>
</organism>
<dbReference type="InterPro" id="IPR036291">
    <property type="entry name" value="NAD(P)-bd_dom_sf"/>
</dbReference>
<dbReference type="Gene3D" id="3.40.50.720">
    <property type="entry name" value="NAD(P)-binding Rossmann-like Domain"/>
    <property type="match status" value="1"/>
</dbReference>
<dbReference type="PANTHER" id="PTHR11695:SF294">
    <property type="entry name" value="RETICULON-4-INTERACTING PROTEIN 1, MITOCHONDRIAL"/>
    <property type="match status" value="1"/>
</dbReference>
<dbReference type="SMART" id="SM00829">
    <property type="entry name" value="PKS_ER"/>
    <property type="match status" value="1"/>
</dbReference>
<dbReference type="InterPro" id="IPR050700">
    <property type="entry name" value="YIM1/Zinc_Alcohol_DH_Fams"/>
</dbReference>
<evidence type="ECO:0000259" key="1">
    <source>
        <dbReference type="SMART" id="SM00829"/>
    </source>
</evidence>
<dbReference type="CDD" id="cd08267">
    <property type="entry name" value="MDR1"/>
    <property type="match status" value="1"/>
</dbReference>
<feature type="domain" description="Enoyl reductase (ER)" evidence="1">
    <location>
        <begin position="15"/>
        <end position="348"/>
    </location>
</feature>
<protein>
    <recommendedName>
        <fullName evidence="1">Enoyl reductase (ER) domain-containing protein</fullName>
    </recommendedName>
</protein>
<accession>A0AA36N1N7</accession>
<proteinExistence type="predicted"/>
<dbReference type="AlphaFoldDB" id="A0AA36N1N7"/>
<keyword evidence="3" id="KW-1185">Reference proteome</keyword>
<dbReference type="InterPro" id="IPR013154">
    <property type="entry name" value="ADH-like_N"/>
</dbReference>
<dbReference type="Pfam" id="PF13602">
    <property type="entry name" value="ADH_zinc_N_2"/>
    <property type="match status" value="1"/>
</dbReference>
<dbReference type="EMBL" id="CAUJNA010001524">
    <property type="protein sequence ID" value="CAJ1387459.1"/>
    <property type="molecule type" value="Genomic_DNA"/>
</dbReference>
<evidence type="ECO:0000313" key="2">
    <source>
        <dbReference type="EMBL" id="CAJ1387459.1"/>
    </source>
</evidence>
<reference evidence="2" key="1">
    <citation type="submission" date="2023-08" db="EMBL/GenBank/DDBJ databases">
        <authorList>
            <person name="Chen Y."/>
            <person name="Shah S."/>
            <person name="Dougan E. K."/>
            <person name="Thang M."/>
            <person name="Chan C."/>
        </authorList>
    </citation>
    <scope>NUCLEOTIDE SEQUENCE</scope>
</reference>
<evidence type="ECO:0000313" key="3">
    <source>
        <dbReference type="Proteomes" id="UP001178507"/>
    </source>
</evidence>